<dbReference type="InterPro" id="IPR017441">
    <property type="entry name" value="Protein_kinase_ATP_BS"/>
</dbReference>
<dbReference type="GO" id="GO:0005524">
    <property type="term" value="F:ATP binding"/>
    <property type="evidence" value="ECO:0007669"/>
    <property type="project" value="UniProtKB-UniRule"/>
</dbReference>
<gene>
    <name evidence="9" type="ORF">QVD17_14924</name>
</gene>
<keyword evidence="1 7" id="KW-0723">Serine/threonine-protein kinase</keyword>
<dbReference type="GO" id="GO:0004714">
    <property type="term" value="F:transmembrane receptor protein tyrosine kinase activity"/>
    <property type="evidence" value="ECO:0007669"/>
    <property type="project" value="InterPro"/>
</dbReference>
<evidence type="ECO:0000256" key="2">
    <source>
        <dbReference type="ARBA" id="ARBA00022679"/>
    </source>
</evidence>
<evidence type="ECO:0000256" key="4">
    <source>
        <dbReference type="ARBA" id="ARBA00022777"/>
    </source>
</evidence>
<protein>
    <recommendedName>
        <fullName evidence="8">Protein kinase domain-containing protein</fullName>
    </recommendedName>
</protein>
<dbReference type="InterPro" id="IPR045272">
    <property type="entry name" value="ANXUR1/2-like"/>
</dbReference>
<keyword evidence="3 6" id="KW-0547">Nucleotide-binding</keyword>
<dbReference type="InterPro" id="IPR008271">
    <property type="entry name" value="Ser/Thr_kinase_AS"/>
</dbReference>
<dbReference type="InterPro" id="IPR001245">
    <property type="entry name" value="Ser-Thr/Tyr_kinase_cat_dom"/>
</dbReference>
<organism evidence="9 10">
    <name type="scientific">Tagetes erecta</name>
    <name type="common">African marigold</name>
    <dbReference type="NCBI Taxonomy" id="13708"/>
    <lineage>
        <taxon>Eukaryota</taxon>
        <taxon>Viridiplantae</taxon>
        <taxon>Streptophyta</taxon>
        <taxon>Embryophyta</taxon>
        <taxon>Tracheophyta</taxon>
        <taxon>Spermatophyta</taxon>
        <taxon>Magnoliopsida</taxon>
        <taxon>eudicotyledons</taxon>
        <taxon>Gunneridae</taxon>
        <taxon>Pentapetalae</taxon>
        <taxon>asterids</taxon>
        <taxon>campanulids</taxon>
        <taxon>Asterales</taxon>
        <taxon>Asteraceae</taxon>
        <taxon>Asteroideae</taxon>
        <taxon>Heliantheae alliance</taxon>
        <taxon>Tageteae</taxon>
        <taxon>Tagetes</taxon>
    </lineage>
</organism>
<dbReference type="PROSITE" id="PS00108">
    <property type="entry name" value="PROTEIN_KINASE_ST"/>
    <property type="match status" value="1"/>
</dbReference>
<evidence type="ECO:0000256" key="1">
    <source>
        <dbReference type="ARBA" id="ARBA00022527"/>
    </source>
</evidence>
<feature type="binding site" evidence="6">
    <location>
        <position position="161"/>
    </location>
    <ligand>
        <name>ATP</name>
        <dbReference type="ChEBI" id="CHEBI:30616"/>
    </ligand>
</feature>
<dbReference type="InterPro" id="IPR011009">
    <property type="entry name" value="Kinase-like_dom_sf"/>
</dbReference>
<evidence type="ECO:0000256" key="3">
    <source>
        <dbReference type="ARBA" id="ARBA00022741"/>
    </source>
</evidence>
<dbReference type="GO" id="GO:0005886">
    <property type="term" value="C:plasma membrane"/>
    <property type="evidence" value="ECO:0007669"/>
    <property type="project" value="TreeGrafter"/>
</dbReference>
<dbReference type="PROSITE" id="PS00107">
    <property type="entry name" value="PROTEIN_KINASE_ATP"/>
    <property type="match status" value="1"/>
</dbReference>
<keyword evidence="2" id="KW-0808">Transferase</keyword>
<feature type="domain" description="Protein kinase" evidence="8">
    <location>
        <begin position="130"/>
        <end position="406"/>
    </location>
</feature>
<dbReference type="SUPFAM" id="SSF56112">
    <property type="entry name" value="Protein kinase-like (PK-like)"/>
    <property type="match status" value="1"/>
</dbReference>
<accession>A0AAD8KND3</accession>
<keyword evidence="5 6" id="KW-0067">ATP-binding</keyword>
<evidence type="ECO:0000259" key="8">
    <source>
        <dbReference type="PROSITE" id="PS50011"/>
    </source>
</evidence>
<evidence type="ECO:0000313" key="9">
    <source>
        <dbReference type="EMBL" id="KAK1426254.1"/>
    </source>
</evidence>
<dbReference type="PANTHER" id="PTHR27003">
    <property type="entry name" value="OS07G0166700 PROTEIN"/>
    <property type="match status" value="1"/>
</dbReference>
<sequence length="456" mass="52348">MHLAPLAKSHYEKKTLQDIIHPRLWNKISYHQSLVKYSEIAYSCLNDERACRPDADYIVDELEKALEFLLTSENTDDTLQPLGIDQVVNKFEKSLELKSTDKNTSKNLKKNHKKNHRMSLGDITQATQNFHKDNCIGGGGFGRVYKGKLQDGVGFKTIVAKRLDPSLGQGEQQFLCELQILLQYKHENVIGLVGYCAEKDEKIIVYEYASKGSLDRYLNDACLTWVERLNICIDVASALDFLHGGAEKQAKVIHRDIKSANILLDNDWKARLADFGLSLISPLVQDTDYVIDHWCGTPGYSDPFYKKSRFLTIESDIYSFGVVLFEILCGRSTSTIKKHEALYLPEFVKNRFEEGTHNEVVFEQIRKRIMPKSLTTFQEIAYQCLEHEREKRPTTKQVLMKLKNALELQNMASTLAKFDDLRIPLKDVEKATNNFHHDKITLHGIEVMIVRLYMGH</sequence>
<dbReference type="PROSITE" id="PS50011">
    <property type="entry name" value="PROTEIN_KINASE_DOM"/>
    <property type="match status" value="1"/>
</dbReference>
<name>A0AAD8KND3_TARER</name>
<evidence type="ECO:0000256" key="6">
    <source>
        <dbReference type="PROSITE-ProRule" id="PRU10141"/>
    </source>
</evidence>
<comment type="caution">
    <text evidence="9">The sequence shown here is derived from an EMBL/GenBank/DDBJ whole genome shotgun (WGS) entry which is preliminary data.</text>
</comment>
<dbReference type="PANTHER" id="PTHR27003:SF471">
    <property type="entry name" value="VASCULAR ENDOTHELIAL GROWTH FACTOR RECEPTOR 2 (VEGFR2)-RELATED"/>
    <property type="match status" value="1"/>
</dbReference>
<dbReference type="Gene3D" id="3.30.200.20">
    <property type="entry name" value="Phosphorylase Kinase, domain 1"/>
    <property type="match status" value="1"/>
</dbReference>
<dbReference type="EMBL" id="JAUHHV010000004">
    <property type="protein sequence ID" value="KAK1426254.1"/>
    <property type="molecule type" value="Genomic_DNA"/>
</dbReference>
<dbReference type="AlphaFoldDB" id="A0AAD8KND3"/>
<dbReference type="FunFam" id="3.30.200.20:FF:000039">
    <property type="entry name" value="receptor-like protein kinase FERONIA"/>
    <property type="match status" value="1"/>
</dbReference>
<dbReference type="SMART" id="SM00220">
    <property type="entry name" value="S_TKc"/>
    <property type="match status" value="1"/>
</dbReference>
<evidence type="ECO:0000313" key="10">
    <source>
        <dbReference type="Proteomes" id="UP001229421"/>
    </source>
</evidence>
<evidence type="ECO:0000256" key="5">
    <source>
        <dbReference type="ARBA" id="ARBA00022840"/>
    </source>
</evidence>
<comment type="similarity">
    <text evidence="7">Belongs to the protein kinase superfamily.</text>
</comment>
<proteinExistence type="inferred from homology"/>
<keyword evidence="4" id="KW-0418">Kinase</keyword>
<dbReference type="Proteomes" id="UP001229421">
    <property type="component" value="Unassembled WGS sequence"/>
</dbReference>
<dbReference type="Pfam" id="PF07714">
    <property type="entry name" value="PK_Tyr_Ser-Thr"/>
    <property type="match status" value="1"/>
</dbReference>
<dbReference type="GO" id="GO:0009506">
    <property type="term" value="C:plasmodesma"/>
    <property type="evidence" value="ECO:0007669"/>
    <property type="project" value="TreeGrafter"/>
</dbReference>
<evidence type="ECO:0000256" key="7">
    <source>
        <dbReference type="RuleBase" id="RU000304"/>
    </source>
</evidence>
<dbReference type="GO" id="GO:0004674">
    <property type="term" value="F:protein serine/threonine kinase activity"/>
    <property type="evidence" value="ECO:0007669"/>
    <property type="project" value="UniProtKB-KW"/>
</dbReference>
<reference evidence="9" key="1">
    <citation type="journal article" date="2023" name="bioRxiv">
        <title>Improved chromosome-level genome assembly for marigold (Tagetes erecta).</title>
        <authorList>
            <person name="Jiang F."/>
            <person name="Yuan L."/>
            <person name="Wang S."/>
            <person name="Wang H."/>
            <person name="Xu D."/>
            <person name="Wang A."/>
            <person name="Fan W."/>
        </authorList>
    </citation>
    <scope>NUCLEOTIDE SEQUENCE</scope>
    <source>
        <strain evidence="9">WSJ</strain>
        <tissue evidence="9">Leaf</tissue>
    </source>
</reference>
<dbReference type="Gene3D" id="1.10.510.10">
    <property type="entry name" value="Transferase(Phosphotransferase) domain 1"/>
    <property type="match status" value="1"/>
</dbReference>
<keyword evidence="10" id="KW-1185">Reference proteome</keyword>
<dbReference type="InterPro" id="IPR000719">
    <property type="entry name" value="Prot_kinase_dom"/>
</dbReference>